<evidence type="ECO:0000313" key="2">
    <source>
        <dbReference type="EMBL" id="SKC81306.1"/>
    </source>
</evidence>
<keyword evidence="3" id="KW-1185">Reference proteome</keyword>
<evidence type="ECO:0000256" key="1">
    <source>
        <dbReference type="SAM" id="MobiDB-lite"/>
    </source>
</evidence>
<dbReference type="OrthoDB" id="4167052at2"/>
<dbReference type="Proteomes" id="UP000189777">
    <property type="component" value="Unassembled WGS sequence"/>
</dbReference>
<gene>
    <name evidence="2" type="ORF">SAMN04324258_4207</name>
</gene>
<dbReference type="AlphaFoldDB" id="A0A1T5LZ72"/>
<dbReference type="EMBL" id="FUZQ01000008">
    <property type="protein sequence ID" value="SKC81306.1"/>
    <property type="molecule type" value="Genomic_DNA"/>
</dbReference>
<evidence type="ECO:0000313" key="3">
    <source>
        <dbReference type="Proteomes" id="UP000189777"/>
    </source>
</evidence>
<proteinExistence type="predicted"/>
<feature type="region of interest" description="Disordered" evidence="1">
    <location>
        <begin position="77"/>
        <end position="98"/>
    </location>
</feature>
<organism evidence="2 3">
    <name type="scientific">Krasilnikoviella flava</name>
    <dbReference type="NCBI Taxonomy" id="526729"/>
    <lineage>
        <taxon>Bacteria</taxon>
        <taxon>Bacillati</taxon>
        <taxon>Actinomycetota</taxon>
        <taxon>Actinomycetes</taxon>
        <taxon>Micrococcales</taxon>
        <taxon>Promicromonosporaceae</taxon>
        <taxon>Krasilnikoviella</taxon>
    </lineage>
</organism>
<accession>A0A1T5LZ72</accession>
<dbReference type="STRING" id="526729.SAMN04324258_4207"/>
<name>A0A1T5LZ72_9MICO</name>
<protein>
    <submittedName>
        <fullName evidence="2">Uncharacterized protein</fullName>
    </submittedName>
</protein>
<reference evidence="2 3" key="1">
    <citation type="submission" date="2017-02" db="EMBL/GenBank/DDBJ databases">
        <authorList>
            <person name="Peterson S.W."/>
        </authorList>
    </citation>
    <scope>NUCLEOTIDE SEQUENCE [LARGE SCALE GENOMIC DNA]</scope>
    <source>
        <strain evidence="2 3">DSM 21481</strain>
    </source>
</reference>
<sequence>MDGQHTHGDGTLRCLPWQVRDEHLLHRHGRMLCLDAASRHGVRMRYRVWRGLAEWRLELAELNAVVAYDPDSVGGFTLSPRQAGDADKVRPPSTGGIP</sequence>
<dbReference type="RefSeq" id="WP_079576537.1">
    <property type="nucleotide sequence ID" value="NZ_FUZQ01000008.1"/>
</dbReference>